<keyword evidence="3" id="KW-1185">Reference proteome</keyword>
<dbReference type="PANTHER" id="PTHR35010:SF2">
    <property type="entry name" value="BLL4672 PROTEIN"/>
    <property type="match status" value="1"/>
</dbReference>
<dbReference type="EMBL" id="JAHEWS010000013">
    <property type="protein sequence ID" value="MBT1588159.1"/>
    <property type="molecule type" value="Genomic_DNA"/>
</dbReference>
<dbReference type="CDD" id="cd00093">
    <property type="entry name" value="HTH_XRE"/>
    <property type="match status" value="1"/>
</dbReference>
<dbReference type="Proteomes" id="UP001519641">
    <property type="component" value="Unassembled WGS sequence"/>
</dbReference>
<dbReference type="SMART" id="SM00530">
    <property type="entry name" value="HTH_XRE"/>
    <property type="match status" value="1"/>
</dbReference>
<dbReference type="RefSeq" id="WP_214544604.1">
    <property type="nucleotide sequence ID" value="NZ_JAHEWS010000013.1"/>
</dbReference>
<dbReference type="PROSITE" id="PS50943">
    <property type="entry name" value="HTH_CROC1"/>
    <property type="match status" value="1"/>
</dbReference>
<dbReference type="InterPro" id="IPR041413">
    <property type="entry name" value="MLTR_LBD"/>
</dbReference>
<sequence>MSTDQVEALGDLLRSWRGRLTPEDVGMESYGRRRTAGLRREELAQLAGVSADYVMRLEQGRSRTPSAQVVQALARALQLDRAETDLFHRAAGLASPRAGVVSRHIPPGVQRMLVRMGDLPLAVFAADWTLLHSTPLWQALFDAPSVRKDPEQNLIVQTFLDDRIAEIATAHGGPEPFERALVADLRRTAGNLGADAGFRAFIGRLRNESERFAAYWDEGRAAAHQSLVKTVHNPIVGDVVLDCDVVTVPDSDIKLVVYSTPESGPDADKLDFLRVRAVRTADVREG</sequence>
<accession>A0ABS5VGL7</accession>
<dbReference type="SUPFAM" id="SSF47413">
    <property type="entry name" value="lambda repressor-like DNA-binding domains"/>
    <property type="match status" value="1"/>
</dbReference>
<dbReference type="Gene3D" id="1.10.260.40">
    <property type="entry name" value="lambda repressor-like DNA-binding domains"/>
    <property type="match status" value="1"/>
</dbReference>
<reference evidence="2 3" key="1">
    <citation type="submission" date="2021-05" db="EMBL/GenBank/DDBJ databases">
        <title>Whole genome sequence of Curtobacterium flaccumfaciens pv. flaccumfaciens strain CFBP 8819.</title>
        <authorList>
            <person name="Osdaghi E."/>
            <person name="Taghouti G."/>
            <person name="Portier P."/>
            <person name="Fazliarab A."/>
            <person name="Taghavi S.M."/>
            <person name="Briand M."/>
            <person name="Le-Saux M."/>
            <person name="Jacques M.-A."/>
        </authorList>
    </citation>
    <scope>NUCLEOTIDE SEQUENCE [LARGE SCALE GENOMIC DNA]</scope>
    <source>
        <strain evidence="2 3">CFBP 8819</strain>
    </source>
</reference>
<evidence type="ECO:0000259" key="1">
    <source>
        <dbReference type="PROSITE" id="PS50943"/>
    </source>
</evidence>
<dbReference type="PANTHER" id="PTHR35010">
    <property type="entry name" value="BLL4672 PROTEIN-RELATED"/>
    <property type="match status" value="1"/>
</dbReference>
<evidence type="ECO:0000313" key="3">
    <source>
        <dbReference type="Proteomes" id="UP001519641"/>
    </source>
</evidence>
<comment type="caution">
    <text evidence="2">The sequence shown here is derived from an EMBL/GenBank/DDBJ whole genome shotgun (WGS) entry which is preliminary data.</text>
</comment>
<proteinExistence type="predicted"/>
<dbReference type="Pfam" id="PF13560">
    <property type="entry name" value="HTH_31"/>
    <property type="match status" value="1"/>
</dbReference>
<evidence type="ECO:0000313" key="2">
    <source>
        <dbReference type="EMBL" id="MBT1588159.1"/>
    </source>
</evidence>
<dbReference type="InterPro" id="IPR001387">
    <property type="entry name" value="Cro/C1-type_HTH"/>
</dbReference>
<name>A0ABS5VGL7_9MICO</name>
<protein>
    <submittedName>
        <fullName evidence="2">Helix-turn-helix transcriptional regulator</fullName>
    </submittedName>
</protein>
<dbReference type="Pfam" id="PF17765">
    <property type="entry name" value="MLTR_LBD"/>
    <property type="match status" value="1"/>
</dbReference>
<dbReference type="InterPro" id="IPR010982">
    <property type="entry name" value="Lambda_DNA-bd_dom_sf"/>
</dbReference>
<dbReference type="Gene3D" id="3.30.450.180">
    <property type="match status" value="1"/>
</dbReference>
<feature type="domain" description="HTH cro/C1-type" evidence="1">
    <location>
        <begin position="36"/>
        <end position="84"/>
    </location>
</feature>
<gene>
    <name evidence="2" type="ORF">KK097_10080</name>
</gene>
<organism evidence="2 3">
    <name type="scientific">Curtobacterium aurantiacum</name>
    <dbReference type="NCBI Taxonomy" id="3236919"/>
    <lineage>
        <taxon>Bacteria</taxon>
        <taxon>Bacillati</taxon>
        <taxon>Actinomycetota</taxon>
        <taxon>Actinomycetes</taxon>
        <taxon>Micrococcales</taxon>
        <taxon>Microbacteriaceae</taxon>
        <taxon>Curtobacterium</taxon>
    </lineage>
</organism>